<keyword evidence="1 3" id="KW-0597">Phosphoprotein</keyword>
<dbReference type="InterPro" id="IPR039420">
    <property type="entry name" value="WalR-like"/>
</dbReference>
<dbReference type="PANTHER" id="PTHR43214:SF43">
    <property type="entry name" value="TWO-COMPONENT RESPONSE REGULATOR"/>
    <property type="match status" value="1"/>
</dbReference>
<dbReference type="AlphaFoldDB" id="A0A385SI38"/>
<evidence type="ECO:0000256" key="3">
    <source>
        <dbReference type="PROSITE-ProRule" id="PRU00169"/>
    </source>
</evidence>
<feature type="domain" description="HTH luxR-type" evidence="4">
    <location>
        <begin position="149"/>
        <end position="214"/>
    </location>
</feature>
<dbReference type="SMART" id="SM00448">
    <property type="entry name" value="REC"/>
    <property type="match status" value="1"/>
</dbReference>
<keyword evidence="2 6" id="KW-0238">DNA-binding</keyword>
<dbReference type="SUPFAM" id="SSF52172">
    <property type="entry name" value="CheY-like"/>
    <property type="match status" value="1"/>
</dbReference>
<dbReference type="InterPro" id="IPR001789">
    <property type="entry name" value="Sig_transdc_resp-reg_receiver"/>
</dbReference>
<dbReference type="InterPro" id="IPR016032">
    <property type="entry name" value="Sig_transdc_resp-reg_C-effctor"/>
</dbReference>
<dbReference type="Pfam" id="PF00196">
    <property type="entry name" value="GerE"/>
    <property type="match status" value="1"/>
</dbReference>
<dbReference type="RefSeq" id="WP_119754173.1">
    <property type="nucleotide sequence ID" value="NZ_CP032382.1"/>
</dbReference>
<evidence type="ECO:0000259" key="4">
    <source>
        <dbReference type="PROSITE" id="PS50043"/>
    </source>
</evidence>
<dbReference type="SUPFAM" id="SSF46894">
    <property type="entry name" value="C-terminal effector domain of the bipartite response regulators"/>
    <property type="match status" value="1"/>
</dbReference>
<proteinExistence type="predicted"/>
<protein>
    <submittedName>
        <fullName evidence="6">DNA-binding response regulator</fullName>
    </submittedName>
</protein>
<organism evidence="6 7">
    <name type="scientific">Chryseolinea soli</name>
    <dbReference type="NCBI Taxonomy" id="2321403"/>
    <lineage>
        <taxon>Bacteria</taxon>
        <taxon>Pseudomonadati</taxon>
        <taxon>Bacteroidota</taxon>
        <taxon>Cytophagia</taxon>
        <taxon>Cytophagales</taxon>
        <taxon>Fulvivirgaceae</taxon>
        <taxon>Chryseolinea</taxon>
    </lineage>
</organism>
<evidence type="ECO:0000313" key="7">
    <source>
        <dbReference type="Proteomes" id="UP000266183"/>
    </source>
</evidence>
<dbReference type="GO" id="GO:0000160">
    <property type="term" value="P:phosphorelay signal transduction system"/>
    <property type="evidence" value="ECO:0007669"/>
    <property type="project" value="InterPro"/>
</dbReference>
<dbReference type="PROSITE" id="PS50110">
    <property type="entry name" value="RESPONSE_REGULATORY"/>
    <property type="match status" value="1"/>
</dbReference>
<dbReference type="Pfam" id="PF00072">
    <property type="entry name" value="Response_reg"/>
    <property type="match status" value="1"/>
</dbReference>
<evidence type="ECO:0000259" key="5">
    <source>
        <dbReference type="PROSITE" id="PS50110"/>
    </source>
</evidence>
<reference evidence="7" key="1">
    <citation type="submission" date="2018-09" db="EMBL/GenBank/DDBJ databases">
        <title>Chryseolinea sp. KIS68-18 isolated from soil.</title>
        <authorList>
            <person name="Weon H.-Y."/>
            <person name="Kwon S.-W."/>
            <person name="Lee S.A."/>
        </authorList>
    </citation>
    <scope>NUCLEOTIDE SEQUENCE [LARGE SCALE GENOMIC DNA]</scope>
    <source>
        <strain evidence="7">KIS68-18</strain>
    </source>
</reference>
<evidence type="ECO:0000256" key="1">
    <source>
        <dbReference type="ARBA" id="ARBA00022553"/>
    </source>
</evidence>
<dbReference type="PROSITE" id="PS50043">
    <property type="entry name" value="HTH_LUXR_2"/>
    <property type="match status" value="1"/>
</dbReference>
<feature type="modified residue" description="4-aspartylphosphate" evidence="3">
    <location>
        <position position="62"/>
    </location>
</feature>
<feature type="domain" description="Response regulatory" evidence="5">
    <location>
        <begin position="11"/>
        <end position="127"/>
    </location>
</feature>
<dbReference type="KEGG" id="chk:D4L85_09950"/>
<dbReference type="OrthoDB" id="943115at2"/>
<dbReference type="EMBL" id="CP032382">
    <property type="protein sequence ID" value="AYB30879.1"/>
    <property type="molecule type" value="Genomic_DNA"/>
</dbReference>
<dbReference type="CDD" id="cd06170">
    <property type="entry name" value="LuxR_C_like"/>
    <property type="match status" value="1"/>
</dbReference>
<dbReference type="InterPro" id="IPR000792">
    <property type="entry name" value="Tscrpt_reg_LuxR_C"/>
</dbReference>
<dbReference type="PANTHER" id="PTHR43214">
    <property type="entry name" value="TWO-COMPONENT RESPONSE REGULATOR"/>
    <property type="match status" value="1"/>
</dbReference>
<accession>A0A385SI38</accession>
<sequence>MSFLPSKNKLTFLLAEDDRMVREGFKALLEREPMVASVVEAGSGDEVLAILAVQSIDIILLDAKMPGVPSMNVVKQVVSEYTDTKIIVVSGLSGTALQFNLLRAGIHGFVQKLNGFDEVRKAIDAVIHSNQYFPPAILKLLQENFREFNSPPPIQLTDKEFRLLRAIVDGLPTKRIAEKLNIAMSTCETNRSRLLKKTGTQNTAELIAFAYNNGLI</sequence>
<dbReference type="Proteomes" id="UP000266183">
    <property type="component" value="Chromosome"/>
</dbReference>
<dbReference type="InterPro" id="IPR058245">
    <property type="entry name" value="NreC/VraR/RcsB-like_REC"/>
</dbReference>
<evidence type="ECO:0000313" key="6">
    <source>
        <dbReference type="EMBL" id="AYB30879.1"/>
    </source>
</evidence>
<evidence type="ECO:0000256" key="2">
    <source>
        <dbReference type="ARBA" id="ARBA00023125"/>
    </source>
</evidence>
<dbReference type="GO" id="GO:0003677">
    <property type="term" value="F:DNA binding"/>
    <property type="evidence" value="ECO:0007669"/>
    <property type="project" value="UniProtKB-KW"/>
</dbReference>
<dbReference type="Gene3D" id="3.40.50.2300">
    <property type="match status" value="1"/>
</dbReference>
<dbReference type="GO" id="GO:0006355">
    <property type="term" value="P:regulation of DNA-templated transcription"/>
    <property type="evidence" value="ECO:0007669"/>
    <property type="project" value="InterPro"/>
</dbReference>
<dbReference type="PRINTS" id="PR00038">
    <property type="entry name" value="HTHLUXR"/>
</dbReference>
<name>A0A385SI38_9BACT</name>
<dbReference type="SMART" id="SM00421">
    <property type="entry name" value="HTH_LUXR"/>
    <property type="match status" value="1"/>
</dbReference>
<dbReference type="InterPro" id="IPR011006">
    <property type="entry name" value="CheY-like_superfamily"/>
</dbReference>
<keyword evidence="7" id="KW-1185">Reference proteome</keyword>
<gene>
    <name evidence="6" type="ORF">D4L85_09950</name>
</gene>
<dbReference type="CDD" id="cd17535">
    <property type="entry name" value="REC_NarL-like"/>
    <property type="match status" value="1"/>
</dbReference>